<protein>
    <submittedName>
        <fullName evidence="2">Uncharacterized protein</fullName>
    </submittedName>
</protein>
<reference evidence="2 3" key="1">
    <citation type="journal article" date="2011" name="J. Bacteriol.">
        <title>Complete genome sequence of the polycyclic aromatic hydrocarbon-degrading bacterium Alteromonas sp. strain SN2.</title>
        <authorList>
            <person name="Jin H.M."/>
            <person name="Jeong H."/>
            <person name="Moon E.J."/>
            <person name="Math R.K."/>
            <person name="Lee K."/>
            <person name="Kim H.J."/>
            <person name="Jeon C.O."/>
            <person name="Oh T.K."/>
            <person name="Kim J.F."/>
        </authorList>
    </citation>
    <scope>NUCLEOTIDE SEQUENCE [LARGE SCALE GENOMIC DNA]</scope>
    <source>
        <strain evidence="3">JCM 17741 / KACC 18427 / KCTC 11700BP / SN2</strain>
    </source>
</reference>
<feature type="chain" id="PRO_5003335908" evidence="1">
    <location>
        <begin position="19"/>
        <end position="630"/>
    </location>
</feature>
<dbReference type="HOGENOM" id="CLU_433905_0_0_6"/>
<accession>F5Z644</accession>
<dbReference type="EMBL" id="CP002339">
    <property type="protein sequence ID" value="AEF05277.1"/>
    <property type="molecule type" value="Genomic_DNA"/>
</dbReference>
<proteinExistence type="predicted"/>
<dbReference type="Proteomes" id="UP000000683">
    <property type="component" value="Chromosome"/>
</dbReference>
<keyword evidence="3" id="KW-1185">Reference proteome</keyword>
<dbReference type="RefSeq" id="WP_013786189.1">
    <property type="nucleotide sequence ID" value="NC_015554.1"/>
</dbReference>
<name>F5Z644_ALTNA</name>
<keyword evidence="1" id="KW-0732">Signal</keyword>
<gene>
    <name evidence="2" type="ordered locus">ambt_18920</name>
</gene>
<dbReference type="OrthoDB" id="1438534at2"/>
<organism evidence="2 3">
    <name type="scientific">Alteromonas naphthalenivorans</name>
    <dbReference type="NCBI Taxonomy" id="715451"/>
    <lineage>
        <taxon>Bacteria</taxon>
        <taxon>Pseudomonadati</taxon>
        <taxon>Pseudomonadota</taxon>
        <taxon>Gammaproteobacteria</taxon>
        <taxon>Alteromonadales</taxon>
        <taxon>Alteromonadaceae</taxon>
        <taxon>Alteromonas/Salinimonas group</taxon>
        <taxon>Alteromonas</taxon>
    </lineage>
</organism>
<evidence type="ECO:0000313" key="3">
    <source>
        <dbReference type="Proteomes" id="UP000000683"/>
    </source>
</evidence>
<sequence length="630" mass="70875">MKHIFILTFILLSPLCLAEELDVLSEKPLKQLFFRYAEGSLKNTEQEQWIKRWGRFDGVVVKAFNEEISGFNNKTNDTLAGFKKTYPNKLLLLHFNGRASLPTFSSQYASSHDYLYFLGTSAISELKDNEEKSTIKVRKTNAFSIRKNLKNNASEDVVIVELDNNGELNWSNTEHAKLISINKNGTVTLLRDTLNTGKIKLAANRAYIAQHVAKGPFSQETQRLWEYNWFKFEDNNRKLFSTLPDFLASNISKKYSFFDGLQFDVLTESHRTTNIGYPMKLDANSDGKPDKYSSNEYSEAHAAGIYTFLKNLRKILAKKKLILADGSYANQRATWLLNGIESEGWPSASDVELQQWSSGLNRHKFWQSFAQQPAISYIKVAKYHVPGKGSIEPEANIRRLVVAAGLLTNSAIVPAYKPNGLAFHKWPEFRKLKNIGKPLSELLVLTTSQLSPISYSPVKANQSDTTLFRQETLNNSAKKLAATHCIDTSSALEGATIQMTATASSSAKSESERPALFYIGTQNNQQKTFYGNKPFTAWFSWENKNNSPICFAFETGTGKPEISNLLLSTGVKIEARVFEKAVLFANNNSTPIKVNAKLLAPISEHIEIDKVLKGRDELVIPAKDIKTIRF</sequence>
<evidence type="ECO:0000313" key="2">
    <source>
        <dbReference type="EMBL" id="AEF05277.1"/>
    </source>
</evidence>
<dbReference type="KEGG" id="alt:ambt_18920"/>
<feature type="signal peptide" evidence="1">
    <location>
        <begin position="1"/>
        <end position="18"/>
    </location>
</feature>
<dbReference type="AlphaFoldDB" id="F5Z644"/>
<evidence type="ECO:0000256" key="1">
    <source>
        <dbReference type="SAM" id="SignalP"/>
    </source>
</evidence>
<dbReference type="eggNOG" id="ENOG5033ZHM">
    <property type="taxonomic scope" value="Bacteria"/>
</dbReference>